<dbReference type="GO" id="GO:0000976">
    <property type="term" value="F:transcription cis-regulatory region binding"/>
    <property type="evidence" value="ECO:0007669"/>
    <property type="project" value="TreeGrafter"/>
</dbReference>
<feature type="domain" description="Response regulatory" evidence="4">
    <location>
        <begin position="4"/>
        <end position="117"/>
    </location>
</feature>
<dbReference type="GO" id="GO:0006355">
    <property type="term" value="P:regulation of DNA-templated transcription"/>
    <property type="evidence" value="ECO:0007669"/>
    <property type="project" value="InterPro"/>
</dbReference>
<evidence type="ECO:0000256" key="2">
    <source>
        <dbReference type="PROSITE-ProRule" id="PRU00169"/>
    </source>
</evidence>
<dbReference type="SMART" id="SM00862">
    <property type="entry name" value="Trans_reg_C"/>
    <property type="match status" value="1"/>
</dbReference>
<dbReference type="RefSeq" id="WP_044527009.1">
    <property type="nucleotide sequence ID" value="NZ_CP009440.1"/>
</dbReference>
<dbReference type="STRING" id="28110.KU46_439"/>
<dbReference type="Pfam" id="PF00072">
    <property type="entry name" value="Response_reg"/>
    <property type="match status" value="1"/>
</dbReference>
<dbReference type="EMBL" id="CP009440">
    <property type="protein sequence ID" value="AJI53591.1"/>
    <property type="molecule type" value="Genomic_DNA"/>
</dbReference>
<dbReference type="InterPro" id="IPR001867">
    <property type="entry name" value="OmpR/PhoB-type_DNA-bd"/>
</dbReference>
<evidence type="ECO:0000256" key="1">
    <source>
        <dbReference type="ARBA" id="ARBA00023125"/>
    </source>
</evidence>
<protein>
    <recommendedName>
        <fullName evidence="8">Response regulator</fullName>
    </recommendedName>
</protein>
<dbReference type="GO" id="GO:0032993">
    <property type="term" value="C:protein-DNA complex"/>
    <property type="evidence" value="ECO:0007669"/>
    <property type="project" value="TreeGrafter"/>
</dbReference>
<feature type="domain" description="OmpR/PhoB-type" evidence="5">
    <location>
        <begin position="128"/>
        <end position="226"/>
    </location>
</feature>
<evidence type="ECO:0000259" key="5">
    <source>
        <dbReference type="PROSITE" id="PS51755"/>
    </source>
</evidence>
<feature type="DNA-binding region" description="OmpR/PhoB-type" evidence="3">
    <location>
        <begin position="128"/>
        <end position="226"/>
    </location>
</feature>
<keyword evidence="2" id="KW-0597">Phosphoprotein</keyword>
<evidence type="ECO:0008006" key="8">
    <source>
        <dbReference type="Google" id="ProtNLM"/>
    </source>
</evidence>
<evidence type="ECO:0000313" key="7">
    <source>
        <dbReference type="Proteomes" id="UP000031830"/>
    </source>
</evidence>
<name>A0A0B6D3Y5_9GAMM</name>
<feature type="modified residue" description="4-aspartylphosphate" evidence="2">
    <location>
        <position position="53"/>
    </location>
</feature>
<dbReference type="PROSITE" id="PS51755">
    <property type="entry name" value="OMPR_PHOB"/>
    <property type="match status" value="1"/>
</dbReference>
<dbReference type="OrthoDB" id="9802426at2"/>
<gene>
    <name evidence="6" type="ORF">LA55_2009</name>
</gene>
<reference evidence="6 7" key="1">
    <citation type="journal article" date="2015" name="Genome Announc.">
        <title>Genome sequencing of 18 francisella strains to aid in assay development and testing.</title>
        <authorList>
            <person name="Johnson S.L."/>
            <person name="Daligault H.E."/>
            <person name="Davenport K.W."/>
            <person name="Coyne S.R."/>
            <person name="Frey K.G."/>
            <person name="Koroleva G.I."/>
            <person name="Broomall S.M."/>
            <person name="Bishop-Lilly K.A."/>
            <person name="Bruce D.C."/>
            <person name="Chertkov O."/>
            <person name="Freitas T."/>
            <person name="Jaissle J."/>
            <person name="Ladner J.T."/>
            <person name="Rosenzweig C.N."/>
            <person name="Gibbons H.S."/>
            <person name="Palacios G.F."/>
            <person name="Redden C.L."/>
            <person name="Xu Y."/>
            <person name="Minogue T.D."/>
            <person name="Chain P.S."/>
        </authorList>
    </citation>
    <scope>NUCLEOTIDE SEQUENCE [LARGE SCALE GENOMIC DNA]</scope>
    <source>
        <strain evidence="6 7">GA01-2794</strain>
    </source>
</reference>
<keyword evidence="1 3" id="KW-0238">DNA-binding</keyword>
<dbReference type="KEGG" id="fpz:LA55_2009"/>
<dbReference type="GO" id="GO:0000156">
    <property type="term" value="F:phosphorelay response regulator activity"/>
    <property type="evidence" value="ECO:0007669"/>
    <property type="project" value="TreeGrafter"/>
</dbReference>
<dbReference type="PANTHER" id="PTHR48111:SF50">
    <property type="entry name" value="KDP OPERON TRANSCRIPTIONAL REGULATORY PROTEIN KDPE"/>
    <property type="match status" value="1"/>
</dbReference>
<proteinExistence type="predicted"/>
<evidence type="ECO:0000313" key="6">
    <source>
        <dbReference type="EMBL" id="AJI53591.1"/>
    </source>
</evidence>
<dbReference type="InterPro" id="IPR039420">
    <property type="entry name" value="WalR-like"/>
</dbReference>
<dbReference type="Pfam" id="PF00486">
    <property type="entry name" value="Trans_reg_C"/>
    <property type="match status" value="1"/>
</dbReference>
<sequence length="228" mass="25774">MIKKILIVEDEPQIKKLLEKTFLVLGYDVESAPTASIATSLLGQYHPDVVILDLGLPDQDGQDWLKAARVSNEVPIIVVSARNDTEEVVKALENGANDYVKKPFDMPELIARVRRQLITATKNDLEIANVYSFDNLIVDLNDHKVILDNQEIHLSKKEFSILSYLVRHSGKLVMQNAILHEVWGDYYGDGAQYLRVYIGQLRKKLSACKKQPLIVTENAIGYRFIPAD</sequence>
<dbReference type="InterPro" id="IPR011006">
    <property type="entry name" value="CheY-like_superfamily"/>
</dbReference>
<dbReference type="Gene3D" id="1.10.10.10">
    <property type="entry name" value="Winged helix-like DNA-binding domain superfamily/Winged helix DNA-binding domain"/>
    <property type="match status" value="1"/>
</dbReference>
<dbReference type="AlphaFoldDB" id="A0A0B6D3Y5"/>
<dbReference type="GO" id="GO:0005829">
    <property type="term" value="C:cytosol"/>
    <property type="evidence" value="ECO:0007669"/>
    <property type="project" value="TreeGrafter"/>
</dbReference>
<accession>A0A0B6D3Y5</accession>
<organism evidence="6 7">
    <name type="scientific">Francisella philomiragia</name>
    <dbReference type="NCBI Taxonomy" id="28110"/>
    <lineage>
        <taxon>Bacteria</taxon>
        <taxon>Pseudomonadati</taxon>
        <taxon>Pseudomonadota</taxon>
        <taxon>Gammaproteobacteria</taxon>
        <taxon>Thiotrichales</taxon>
        <taxon>Francisellaceae</taxon>
        <taxon>Francisella</taxon>
    </lineage>
</organism>
<dbReference type="Gene3D" id="3.40.50.2300">
    <property type="match status" value="1"/>
</dbReference>
<dbReference type="InterPro" id="IPR001789">
    <property type="entry name" value="Sig_transdc_resp-reg_receiver"/>
</dbReference>
<dbReference type="Proteomes" id="UP000031830">
    <property type="component" value="Chromosome"/>
</dbReference>
<dbReference type="Gene3D" id="6.10.250.690">
    <property type="match status" value="1"/>
</dbReference>
<dbReference type="PANTHER" id="PTHR48111">
    <property type="entry name" value="REGULATOR OF RPOS"/>
    <property type="match status" value="1"/>
</dbReference>
<dbReference type="SUPFAM" id="SSF52172">
    <property type="entry name" value="CheY-like"/>
    <property type="match status" value="1"/>
</dbReference>
<dbReference type="SMART" id="SM00448">
    <property type="entry name" value="REC"/>
    <property type="match status" value="1"/>
</dbReference>
<evidence type="ECO:0000256" key="3">
    <source>
        <dbReference type="PROSITE-ProRule" id="PRU01091"/>
    </source>
</evidence>
<dbReference type="PROSITE" id="PS50110">
    <property type="entry name" value="RESPONSE_REGULATORY"/>
    <property type="match status" value="1"/>
</dbReference>
<dbReference type="CDD" id="cd00383">
    <property type="entry name" value="trans_reg_C"/>
    <property type="match status" value="1"/>
</dbReference>
<dbReference type="InterPro" id="IPR036388">
    <property type="entry name" value="WH-like_DNA-bd_sf"/>
</dbReference>
<evidence type="ECO:0000259" key="4">
    <source>
        <dbReference type="PROSITE" id="PS50110"/>
    </source>
</evidence>